<dbReference type="AlphaFoldDB" id="A0A5P1EI63"/>
<name>A0A5P1EI63_ASPOF</name>
<protein>
    <submittedName>
        <fullName evidence="2">Uncharacterized protein</fullName>
    </submittedName>
</protein>
<dbReference type="EMBL" id="CM007387">
    <property type="protein sequence ID" value="ONK64877.1"/>
    <property type="molecule type" value="Genomic_DNA"/>
</dbReference>
<reference evidence="3" key="1">
    <citation type="journal article" date="2017" name="Nat. Commun.">
        <title>The asparagus genome sheds light on the origin and evolution of a young Y chromosome.</title>
        <authorList>
            <person name="Harkess A."/>
            <person name="Zhou J."/>
            <person name="Xu C."/>
            <person name="Bowers J.E."/>
            <person name="Van der Hulst R."/>
            <person name="Ayyampalayam S."/>
            <person name="Mercati F."/>
            <person name="Riccardi P."/>
            <person name="McKain M.R."/>
            <person name="Kakrana A."/>
            <person name="Tang H."/>
            <person name="Ray J."/>
            <person name="Groenendijk J."/>
            <person name="Arikit S."/>
            <person name="Mathioni S.M."/>
            <person name="Nakano M."/>
            <person name="Shan H."/>
            <person name="Telgmann-Rauber A."/>
            <person name="Kanno A."/>
            <person name="Yue Z."/>
            <person name="Chen H."/>
            <person name="Li W."/>
            <person name="Chen Y."/>
            <person name="Xu X."/>
            <person name="Zhang Y."/>
            <person name="Luo S."/>
            <person name="Chen H."/>
            <person name="Gao J."/>
            <person name="Mao Z."/>
            <person name="Pires J.C."/>
            <person name="Luo M."/>
            <person name="Kudrna D."/>
            <person name="Wing R.A."/>
            <person name="Meyers B.C."/>
            <person name="Yi K."/>
            <person name="Kong H."/>
            <person name="Lavrijsen P."/>
            <person name="Sunseri F."/>
            <person name="Falavigna A."/>
            <person name="Ye Y."/>
            <person name="Leebens-Mack J.H."/>
            <person name="Chen G."/>
        </authorList>
    </citation>
    <scope>NUCLEOTIDE SEQUENCE [LARGE SCALE GENOMIC DNA]</scope>
    <source>
        <strain evidence="3">cv. DH0086</strain>
    </source>
</reference>
<dbReference type="Gramene" id="ONK64877">
    <property type="protein sequence ID" value="ONK64877"/>
    <property type="gene ID" value="A4U43_C07F30930"/>
</dbReference>
<feature type="compositionally biased region" description="Low complexity" evidence="1">
    <location>
        <begin position="232"/>
        <end position="250"/>
    </location>
</feature>
<evidence type="ECO:0000313" key="2">
    <source>
        <dbReference type="EMBL" id="ONK64877.1"/>
    </source>
</evidence>
<organism evidence="2 3">
    <name type="scientific">Asparagus officinalis</name>
    <name type="common">Garden asparagus</name>
    <dbReference type="NCBI Taxonomy" id="4686"/>
    <lineage>
        <taxon>Eukaryota</taxon>
        <taxon>Viridiplantae</taxon>
        <taxon>Streptophyta</taxon>
        <taxon>Embryophyta</taxon>
        <taxon>Tracheophyta</taxon>
        <taxon>Spermatophyta</taxon>
        <taxon>Magnoliopsida</taxon>
        <taxon>Liliopsida</taxon>
        <taxon>Asparagales</taxon>
        <taxon>Asparagaceae</taxon>
        <taxon>Asparagoideae</taxon>
        <taxon>Asparagus</taxon>
    </lineage>
</organism>
<gene>
    <name evidence="2" type="ORF">A4U43_C07F30930</name>
</gene>
<dbReference type="Proteomes" id="UP000243459">
    <property type="component" value="Chromosome 7"/>
</dbReference>
<proteinExistence type="predicted"/>
<accession>A0A5P1EI63</accession>
<evidence type="ECO:0000256" key="1">
    <source>
        <dbReference type="SAM" id="MobiDB-lite"/>
    </source>
</evidence>
<sequence>MLNMGIPSSQDFDIRLPGTIDEGFYHNFTIQDVSDVSDDENKWLQYFLTLKVDKGVTIFEVEDQTICRYDMFYLLHGGRLKDGIWLLTTSNLDEQNVYKNYIKKHIDEGNSICGYTDLETILYLQRSCEFCDVQNFSWGKPIMSINLKVKLAYGTFHSTYKNEGKIKENMVLVDNIAAASKDAALRATQEAANDPHVLSREENNVIIMNVMGYNNRGRFPLMGVGAQRGTSRKSSMASSTTSTATTSPNRTLASSTIMRINRYLRGKIDRTLLMRMTTAMCSDLPPSPTRDDVFTHIVLYLSGKILAELFEEVLDQLDLDVATQAGLAGGSNSGVQMMELDDDEDS</sequence>
<evidence type="ECO:0000313" key="3">
    <source>
        <dbReference type="Proteomes" id="UP000243459"/>
    </source>
</evidence>
<feature type="region of interest" description="Disordered" evidence="1">
    <location>
        <begin position="226"/>
        <end position="250"/>
    </location>
</feature>
<keyword evidence="3" id="KW-1185">Reference proteome</keyword>